<feature type="signal peptide" evidence="1">
    <location>
        <begin position="1"/>
        <end position="40"/>
    </location>
</feature>
<evidence type="ECO:0000313" key="3">
    <source>
        <dbReference type="EMBL" id="TAA31338.1"/>
    </source>
</evidence>
<accession>A0A4Q8LLD6</accession>
<dbReference type="AlphaFoldDB" id="A0A4Q8LLD6"/>
<evidence type="ECO:0000313" key="4">
    <source>
        <dbReference type="Proteomes" id="UP000291286"/>
    </source>
</evidence>
<dbReference type="EMBL" id="SHMB01000002">
    <property type="protein sequence ID" value="TAA31338.1"/>
    <property type="molecule type" value="Genomic_DNA"/>
</dbReference>
<dbReference type="Proteomes" id="UP000291286">
    <property type="component" value="Unassembled WGS sequence"/>
</dbReference>
<dbReference type="InterPro" id="IPR027843">
    <property type="entry name" value="DUF4440"/>
</dbReference>
<proteinExistence type="predicted"/>
<dbReference type="Gene3D" id="3.10.450.50">
    <property type="match status" value="1"/>
</dbReference>
<sequence>MRGSARAAHRAGTSLARPSSMRAPLIAMLLSAALSLPAAAAPSALPATPEDALRQYQQAEHDFDLARLRQVLDASFVEISPLGQVDEHDAVLSFYAPDKKVAAPPVTMDEVVVRAHGDAAVLSAQLHYVVGERAMALRLSATAKRTPQGWVLVSAQYTPIKANTPPPAH</sequence>
<comment type="caution">
    <text evidence="3">The sequence shown here is derived from an EMBL/GenBank/DDBJ whole genome shotgun (WGS) entry which is preliminary data.</text>
</comment>
<dbReference type="InterPro" id="IPR032710">
    <property type="entry name" value="NTF2-like_dom_sf"/>
</dbReference>
<name>A0A4Q8LLD6_9GAMM</name>
<keyword evidence="1" id="KW-0732">Signal</keyword>
<organism evidence="3 4">
    <name type="scientific">Pseudoxanthomonas winnipegensis</name>
    <dbReference type="NCBI Taxonomy" id="2480810"/>
    <lineage>
        <taxon>Bacteria</taxon>
        <taxon>Pseudomonadati</taxon>
        <taxon>Pseudomonadota</taxon>
        <taxon>Gammaproteobacteria</taxon>
        <taxon>Lysobacterales</taxon>
        <taxon>Lysobacteraceae</taxon>
        <taxon>Pseudoxanthomonas</taxon>
    </lineage>
</organism>
<protein>
    <submittedName>
        <fullName evidence="3">Nuclear transport factor 2 family protein</fullName>
    </submittedName>
</protein>
<evidence type="ECO:0000256" key="1">
    <source>
        <dbReference type="SAM" id="SignalP"/>
    </source>
</evidence>
<feature type="domain" description="DUF4440" evidence="2">
    <location>
        <begin position="52"/>
        <end position="152"/>
    </location>
</feature>
<feature type="chain" id="PRO_5020736850" evidence="1">
    <location>
        <begin position="41"/>
        <end position="169"/>
    </location>
</feature>
<gene>
    <name evidence="3" type="ORF">EA661_07125</name>
</gene>
<dbReference type="SUPFAM" id="SSF54427">
    <property type="entry name" value="NTF2-like"/>
    <property type="match status" value="1"/>
</dbReference>
<dbReference type="Pfam" id="PF14534">
    <property type="entry name" value="DUF4440"/>
    <property type="match status" value="1"/>
</dbReference>
<reference evidence="3 4" key="1">
    <citation type="submission" date="2019-02" db="EMBL/GenBank/DDBJ databases">
        <title>WGS of Pseudoxanthomonas species novum from clinical isolates.</title>
        <authorList>
            <person name="Bernier A.-M."/>
            <person name="Bernard K."/>
            <person name="Vachon A."/>
        </authorList>
    </citation>
    <scope>NUCLEOTIDE SEQUENCE [LARGE SCALE GENOMIC DNA]</scope>
    <source>
        <strain evidence="3 4">NML171202</strain>
    </source>
</reference>
<evidence type="ECO:0000259" key="2">
    <source>
        <dbReference type="Pfam" id="PF14534"/>
    </source>
</evidence>